<keyword evidence="1" id="KW-0472">Membrane</keyword>
<dbReference type="Pfam" id="PF00892">
    <property type="entry name" value="EamA"/>
    <property type="match status" value="2"/>
</dbReference>
<dbReference type="InterPro" id="IPR037185">
    <property type="entry name" value="EmrE-like"/>
</dbReference>
<feature type="transmembrane region" description="Helical" evidence="1">
    <location>
        <begin position="79"/>
        <end position="97"/>
    </location>
</feature>
<comment type="caution">
    <text evidence="3">The sequence shown here is derived from an EMBL/GenBank/DDBJ whole genome shotgun (WGS) entry which is preliminary data.</text>
</comment>
<organism evidence="3 4">
    <name type="scientific">Roseibium aestuarii</name>
    <dbReference type="NCBI Taxonomy" id="2600299"/>
    <lineage>
        <taxon>Bacteria</taxon>
        <taxon>Pseudomonadati</taxon>
        <taxon>Pseudomonadota</taxon>
        <taxon>Alphaproteobacteria</taxon>
        <taxon>Hyphomicrobiales</taxon>
        <taxon>Stappiaceae</taxon>
        <taxon>Roseibium</taxon>
    </lineage>
</organism>
<accession>A0ABW4JRP4</accession>
<reference evidence="4" key="1">
    <citation type="journal article" date="2019" name="Int. J. Syst. Evol. Microbiol.">
        <title>The Global Catalogue of Microorganisms (GCM) 10K type strain sequencing project: providing services to taxonomists for standard genome sequencing and annotation.</title>
        <authorList>
            <consortium name="The Broad Institute Genomics Platform"/>
            <consortium name="The Broad Institute Genome Sequencing Center for Infectious Disease"/>
            <person name="Wu L."/>
            <person name="Ma J."/>
        </authorList>
    </citation>
    <scope>NUCLEOTIDE SEQUENCE [LARGE SCALE GENOMIC DNA]</scope>
    <source>
        <strain evidence="4">JCM 3369</strain>
    </source>
</reference>
<gene>
    <name evidence="3" type="ORF">ACFSC7_04345</name>
</gene>
<evidence type="ECO:0000259" key="2">
    <source>
        <dbReference type="Pfam" id="PF00892"/>
    </source>
</evidence>
<dbReference type="EMBL" id="JBHUFA010000001">
    <property type="protein sequence ID" value="MFD1694734.1"/>
    <property type="molecule type" value="Genomic_DNA"/>
</dbReference>
<feature type="transmembrane region" description="Helical" evidence="1">
    <location>
        <begin position="21"/>
        <end position="40"/>
    </location>
</feature>
<keyword evidence="1" id="KW-0812">Transmembrane</keyword>
<keyword evidence="4" id="KW-1185">Reference proteome</keyword>
<dbReference type="Proteomes" id="UP001597327">
    <property type="component" value="Unassembled WGS sequence"/>
</dbReference>
<evidence type="ECO:0000256" key="1">
    <source>
        <dbReference type="SAM" id="Phobius"/>
    </source>
</evidence>
<name>A0ABW4JRP4_9HYPH</name>
<dbReference type="PANTHER" id="PTHR22911:SF102">
    <property type="entry name" value="MEMBRANE PROTEIN"/>
    <property type="match status" value="1"/>
</dbReference>
<evidence type="ECO:0000313" key="3">
    <source>
        <dbReference type="EMBL" id="MFD1694734.1"/>
    </source>
</evidence>
<feature type="domain" description="EamA" evidence="2">
    <location>
        <begin position="163"/>
        <end position="292"/>
    </location>
</feature>
<feature type="transmembrane region" description="Helical" evidence="1">
    <location>
        <begin position="103"/>
        <end position="124"/>
    </location>
</feature>
<dbReference type="SUPFAM" id="SSF103481">
    <property type="entry name" value="Multidrug resistance efflux transporter EmrE"/>
    <property type="match status" value="2"/>
</dbReference>
<dbReference type="InterPro" id="IPR000620">
    <property type="entry name" value="EamA_dom"/>
</dbReference>
<keyword evidence="1" id="KW-1133">Transmembrane helix</keyword>
<feature type="domain" description="EamA" evidence="2">
    <location>
        <begin position="16"/>
        <end position="148"/>
    </location>
</feature>
<proteinExistence type="predicted"/>
<feature type="transmembrane region" description="Helical" evidence="1">
    <location>
        <begin position="46"/>
        <end position="67"/>
    </location>
</feature>
<feature type="transmembrane region" description="Helical" evidence="1">
    <location>
        <begin position="161"/>
        <end position="182"/>
    </location>
</feature>
<dbReference type="RefSeq" id="WP_149891445.1">
    <property type="nucleotide sequence ID" value="NZ_JBHUFA010000001.1"/>
</dbReference>
<protein>
    <submittedName>
        <fullName evidence="3">DMT family transporter</fullName>
    </submittedName>
</protein>
<feature type="transmembrane region" description="Helical" evidence="1">
    <location>
        <begin position="131"/>
        <end position="149"/>
    </location>
</feature>
<sequence>MTTSPSLPSTRSGHRSGALQMTGAMLISGTIGYFVLLSGQGPFQVVFWRCAFGIAALLPIAWAFGLLKPGILTLRQAGWAAVGGVAIVLNWVALFSAYDKAGIGITTVVYNTQPFLLVGLGMIFLRERPGATKLGWLGLAFLGIVAIIGEAPQGDYLTGDYTLGVALSLVAAALYAVAALIAKKLTGVPPQVIALIQVTVGLVLLSPALLAAPLPASAQGWGSLAALGLLHTGFMYVLLYSAIQKLPTPTTAALSYIYPLAALAIDTLVLGIELQPQQFAGAAMVLVAAAGSSFGWGQGLFRRKQPQTLDAAE</sequence>
<feature type="transmembrane region" description="Helical" evidence="1">
    <location>
        <begin position="278"/>
        <end position="297"/>
    </location>
</feature>
<feature type="transmembrane region" description="Helical" evidence="1">
    <location>
        <begin position="194"/>
        <end position="214"/>
    </location>
</feature>
<feature type="transmembrane region" description="Helical" evidence="1">
    <location>
        <begin position="253"/>
        <end position="272"/>
    </location>
</feature>
<feature type="transmembrane region" description="Helical" evidence="1">
    <location>
        <begin position="220"/>
        <end position="241"/>
    </location>
</feature>
<evidence type="ECO:0000313" key="4">
    <source>
        <dbReference type="Proteomes" id="UP001597327"/>
    </source>
</evidence>
<dbReference type="PANTHER" id="PTHR22911">
    <property type="entry name" value="ACYL-MALONYL CONDENSING ENZYME-RELATED"/>
    <property type="match status" value="1"/>
</dbReference>